<sequence length="110" mass="12877">MPQKAITLIAFITNSLWFKTAYGITFTTQTALMVQESFATNDNFLNIFLNNTPAKVLYIFSIVWVLFKIVDAGCNTWKKWKINQLEIKMKQEDLESKEIENDIHRKDLNK</sequence>
<keyword evidence="3" id="KW-1185">Reference proteome</keyword>
<dbReference type="Proteomes" id="UP001597241">
    <property type="component" value="Unassembled WGS sequence"/>
</dbReference>
<dbReference type="RefSeq" id="WP_386807333.1">
    <property type="nucleotide sequence ID" value="NZ_JBHTMV010000002.1"/>
</dbReference>
<comment type="caution">
    <text evidence="2">The sequence shown here is derived from an EMBL/GenBank/DDBJ whole genome shotgun (WGS) entry which is preliminary data.</text>
</comment>
<proteinExistence type="predicted"/>
<feature type="transmembrane region" description="Helical" evidence="1">
    <location>
        <begin position="56"/>
        <end position="74"/>
    </location>
</feature>
<gene>
    <name evidence="2" type="ORF">ACFQ5N_02160</name>
</gene>
<protein>
    <submittedName>
        <fullName evidence="2">Uncharacterized protein</fullName>
    </submittedName>
</protein>
<accession>A0ABW3WLS4</accession>
<keyword evidence="1" id="KW-1133">Transmembrane helix</keyword>
<keyword evidence="1" id="KW-0472">Membrane</keyword>
<evidence type="ECO:0000313" key="3">
    <source>
        <dbReference type="Proteomes" id="UP001597241"/>
    </source>
</evidence>
<keyword evidence="1" id="KW-0812">Transmembrane</keyword>
<dbReference type="EMBL" id="JBHTMV010000002">
    <property type="protein sequence ID" value="MFD1292628.1"/>
    <property type="molecule type" value="Genomic_DNA"/>
</dbReference>
<name>A0ABW3WLS4_9FLAO</name>
<evidence type="ECO:0000256" key="1">
    <source>
        <dbReference type="SAM" id="Phobius"/>
    </source>
</evidence>
<evidence type="ECO:0000313" key="2">
    <source>
        <dbReference type="EMBL" id="MFD1292628.1"/>
    </source>
</evidence>
<organism evidence="2 3">
    <name type="scientific">Lutibacter holmesii</name>
    <dbReference type="NCBI Taxonomy" id="1137985"/>
    <lineage>
        <taxon>Bacteria</taxon>
        <taxon>Pseudomonadati</taxon>
        <taxon>Bacteroidota</taxon>
        <taxon>Flavobacteriia</taxon>
        <taxon>Flavobacteriales</taxon>
        <taxon>Flavobacteriaceae</taxon>
        <taxon>Lutibacter</taxon>
    </lineage>
</organism>
<reference evidence="3" key="1">
    <citation type="journal article" date="2019" name="Int. J. Syst. Evol. Microbiol.">
        <title>The Global Catalogue of Microorganisms (GCM) 10K type strain sequencing project: providing services to taxonomists for standard genome sequencing and annotation.</title>
        <authorList>
            <consortium name="The Broad Institute Genomics Platform"/>
            <consortium name="The Broad Institute Genome Sequencing Center for Infectious Disease"/>
            <person name="Wu L."/>
            <person name="Ma J."/>
        </authorList>
    </citation>
    <scope>NUCLEOTIDE SEQUENCE [LARGE SCALE GENOMIC DNA]</scope>
    <source>
        <strain evidence="3">CCUG 62221</strain>
    </source>
</reference>